<keyword evidence="3" id="KW-0342">GTP-binding</keyword>
<dbReference type="RefSeq" id="XP_070885183.1">
    <property type="nucleotide sequence ID" value="XM_071029357.1"/>
</dbReference>
<dbReference type="SMART" id="SM00174">
    <property type="entry name" value="RHO"/>
    <property type="match status" value="1"/>
</dbReference>
<keyword evidence="2" id="KW-0547">Nucleotide-binding</keyword>
<dbReference type="InterPro" id="IPR003578">
    <property type="entry name" value="Small_GTPase_Rho"/>
</dbReference>
<dbReference type="GeneID" id="98144429"/>
<dbReference type="PRINTS" id="PR00449">
    <property type="entry name" value="RASTRNSFRMNG"/>
</dbReference>
<name>A0ABR4LQ04_9EURO</name>
<dbReference type="Gene3D" id="3.40.50.300">
    <property type="entry name" value="P-loop containing nucleotide triphosphate hydrolases"/>
    <property type="match status" value="1"/>
</dbReference>
<reference evidence="4 5" key="1">
    <citation type="submission" date="2024-07" db="EMBL/GenBank/DDBJ databases">
        <title>Section-level genome sequencing and comparative genomics of Aspergillus sections Usti and Cavernicolus.</title>
        <authorList>
            <consortium name="Lawrence Berkeley National Laboratory"/>
            <person name="Nybo J.L."/>
            <person name="Vesth T.C."/>
            <person name="Theobald S."/>
            <person name="Frisvad J.C."/>
            <person name="Larsen T.O."/>
            <person name="Kjaerboelling I."/>
            <person name="Rothschild-Mancinelli K."/>
            <person name="Lyhne E.K."/>
            <person name="Kogle M.E."/>
            <person name="Barry K."/>
            <person name="Clum A."/>
            <person name="Na H."/>
            <person name="Ledsgaard L."/>
            <person name="Lin J."/>
            <person name="Lipzen A."/>
            <person name="Kuo A."/>
            <person name="Riley R."/>
            <person name="Mondo S."/>
            <person name="Labutti K."/>
            <person name="Haridas S."/>
            <person name="Pangalinan J."/>
            <person name="Salamov A.A."/>
            <person name="Simmons B.A."/>
            <person name="Magnuson J.K."/>
            <person name="Chen J."/>
            <person name="Drula E."/>
            <person name="Henrissat B."/>
            <person name="Wiebenga A."/>
            <person name="Lubbers R.J."/>
            <person name="Gomes A.C."/>
            <person name="Macurrencykelacurrency M.R."/>
            <person name="Stajich J."/>
            <person name="Grigoriev I.V."/>
            <person name="Mortensen U.H."/>
            <person name="De Vries R.P."/>
            <person name="Baker S.E."/>
            <person name="Andersen M.R."/>
        </authorList>
    </citation>
    <scope>NUCLEOTIDE SEQUENCE [LARGE SCALE GENOMIC DNA]</scope>
    <source>
        <strain evidence="4 5">CBS 449.75</strain>
    </source>
</reference>
<evidence type="ECO:0000313" key="4">
    <source>
        <dbReference type="EMBL" id="KAL2866204.1"/>
    </source>
</evidence>
<evidence type="ECO:0000256" key="3">
    <source>
        <dbReference type="ARBA" id="ARBA00023134"/>
    </source>
</evidence>
<keyword evidence="5" id="KW-1185">Reference proteome</keyword>
<dbReference type="CDD" id="cd00157">
    <property type="entry name" value="Rho"/>
    <property type="match status" value="1"/>
</dbReference>
<protein>
    <submittedName>
        <fullName evidence="4">Rac-like GTP-binding protein 5</fullName>
    </submittedName>
</protein>
<dbReference type="InterPro" id="IPR005225">
    <property type="entry name" value="Small_GTP-bd"/>
</dbReference>
<dbReference type="PROSITE" id="PS51420">
    <property type="entry name" value="RHO"/>
    <property type="match status" value="1"/>
</dbReference>
<dbReference type="EMBL" id="JBFXLQ010000026">
    <property type="protein sequence ID" value="KAL2866204.1"/>
    <property type="molecule type" value="Genomic_DNA"/>
</dbReference>
<dbReference type="SUPFAM" id="SSF52540">
    <property type="entry name" value="P-loop containing nucleoside triphosphate hydrolases"/>
    <property type="match status" value="1"/>
</dbReference>
<dbReference type="SMART" id="SM00175">
    <property type="entry name" value="RAB"/>
    <property type="match status" value="1"/>
</dbReference>
<proteinExistence type="predicted"/>
<sequence>MDSIKCVVVGDSSAGKTSLLTAYTTKSPAPAQVPVLLADGAATVTLDRPDGKQYVLGLWDTTAEQGYTRLTPVWYPQTDVFLVCFAINSYVSFDNVVERWIPRARHIVPHARCLVVGTKTDLRGCDGGSRAAGLVTGKQVRKRVMSRGLEYVECSARTLDNVEAVFERAVSLALSPPVPVTKKSRCLIL</sequence>
<gene>
    <name evidence="4" type="ORF">BJX67DRAFT_355970</name>
</gene>
<keyword evidence="1" id="KW-0488">Methylation</keyword>
<organism evidence="4 5">
    <name type="scientific">Aspergillus lucknowensis</name>
    <dbReference type="NCBI Taxonomy" id="176173"/>
    <lineage>
        <taxon>Eukaryota</taxon>
        <taxon>Fungi</taxon>
        <taxon>Dikarya</taxon>
        <taxon>Ascomycota</taxon>
        <taxon>Pezizomycotina</taxon>
        <taxon>Eurotiomycetes</taxon>
        <taxon>Eurotiomycetidae</taxon>
        <taxon>Eurotiales</taxon>
        <taxon>Aspergillaceae</taxon>
        <taxon>Aspergillus</taxon>
        <taxon>Aspergillus subgen. Nidulantes</taxon>
    </lineage>
</organism>
<dbReference type="SMART" id="SM00173">
    <property type="entry name" value="RAS"/>
    <property type="match status" value="1"/>
</dbReference>
<evidence type="ECO:0000256" key="1">
    <source>
        <dbReference type="ARBA" id="ARBA00022481"/>
    </source>
</evidence>
<evidence type="ECO:0000313" key="5">
    <source>
        <dbReference type="Proteomes" id="UP001610432"/>
    </source>
</evidence>
<dbReference type="Pfam" id="PF00071">
    <property type="entry name" value="Ras"/>
    <property type="match status" value="1"/>
</dbReference>
<evidence type="ECO:0000256" key="2">
    <source>
        <dbReference type="ARBA" id="ARBA00022741"/>
    </source>
</evidence>
<dbReference type="Proteomes" id="UP001610432">
    <property type="component" value="Unassembled WGS sequence"/>
</dbReference>
<accession>A0ABR4LQ04</accession>
<dbReference type="PROSITE" id="PS51419">
    <property type="entry name" value="RAB"/>
    <property type="match status" value="1"/>
</dbReference>
<dbReference type="PANTHER" id="PTHR24072">
    <property type="entry name" value="RHO FAMILY GTPASE"/>
    <property type="match status" value="1"/>
</dbReference>
<dbReference type="NCBIfam" id="TIGR00231">
    <property type="entry name" value="small_GTP"/>
    <property type="match status" value="1"/>
</dbReference>
<dbReference type="InterPro" id="IPR001806">
    <property type="entry name" value="Small_GTPase"/>
</dbReference>
<comment type="caution">
    <text evidence="4">The sequence shown here is derived from an EMBL/GenBank/DDBJ whole genome shotgun (WGS) entry which is preliminary data.</text>
</comment>
<dbReference type="InterPro" id="IPR027417">
    <property type="entry name" value="P-loop_NTPase"/>
</dbReference>